<proteinExistence type="predicted"/>
<keyword evidence="2" id="KW-1185">Reference proteome</keyword>
<accession>A0ABY7U7L4</accession>
<organism evidence="1 2">
    <name type="scientific">Corynebacterium massiliense DSM 45435</name>
    <dbReference type="NCBI Taxonomy" id="1121364"/>
    <lineage>
        <taxon>Bacteria</taxon>
        <taxon>Bacillati</taxon>
        <taxon>Actinomycetota</taxon>
        <taxon>Actinomycetes</taxon>
        <taxon>Mycobacteriales</taxon>
        <taxon>Corynebacteriaceae</taxon>
        <taxon>Corynebacterium</taxon>
    </lineage>
</organism>
<dbReference type="RefSeq" id="WP_022862163.1">
    <property type="nucleotide sequence ID" value="NZ_ATVG01000001.1"/>
</dbReference>
<evidence type="ECO:0000313" key="2">
    <source>
        <dbReference type="Proteomes" id="UP001220064"/>
    </source>
</evidence>
<name>A0ABY7U7L4_9CORY</name>
<evidence type="ECO:0000313" key="1">
    <source>
        <dbReference type="EMBL" id="WCZ32689.1"/>
    </source>
</evidence>
<dbReference type="Proteomes" id="UP001220064">
    <property type="component" value="Chromosome"/>
</dbReference>
<sequence>MTTSSTGSESNVRENQELAALGMAFPRWQDAVEAAIGTQRLAVTGEVRGGQLIQYSDPSGAQLNILAVEPYATFVGFAAQTSAFGHVTMLNDVLALIDIVDPYGETVTSATANLAQGPLLVDEDTQQWQQVGLTALGLEVAEADPNTAESEPDLFRSAGAEIVAAGSGAQTPTPAVEFSGRVMEAEWQDNALTGQRFMHVMVDGKVPFDLCLPESFGALPAQGTVLTGRALLTASIVAPGGGCGSGGGGCGCGSCGCGGH</sequence>
<dbReference type="EMBL" id="CP063189">
    <property type="protein sequence ID" value="WCZ32689.1"/>
    <property type="molecule type" value="Genomic_DNA"/>
</dbReference>
<gene>
    <name evidence="1" type="ORF">CMASS_06275</name>
</gene>
<protein>
    <submittedName>
        <fullName evidence="1">Uncharacterized protein</fullName>
    </submittedName>
</protein>
<reference evidence="1 2" key="1">
    <citation type="submission" date="2020-10" db="EMBL/GenBank/DDBJ databases">
        <title>Complete genome sequence of Corynebacterium massiliense DSM 45435, type strain of Corynebacterium massiliense.</title>
        <authorList>
            <person name="Busche T."/>
            <person name="Kalinowski J."/>
            <person name="Ruckert C."/>
        </authorList>
    </citation>
    <scope>NUCLEOTIDE SEQUENCE [LARGE SCALE GENOMIC DNA]</scope>
    <source>
        <strain evidence="1 2">DSM 45435</strain>
    </source>
</reference>